<dbReference type="Gene3D" id="2.60.40.10">
    <property type="entry name" value="Immunoglobulins"/>
    <property type="match status" value="2"/>
</dbReference>
<dbReference type="PROSITE" id="PS50093">
    <property type="entry name" value="PKD"/>
    <property type="match status" value="1"/>
</dbReference>
<feature type="domain" description="PKD" evidence="2">
    <location>
        <begin position="371"/>
        <end position="439"/>
    </location>
</feature>
<dbReference type="InterPro" id="IPR000601">
    <property type="entry name" value="PKD_dom"/>
</dbReference>
<dbReference type="CDD" id="cd00146">
    <property type="entry name" value="PKD"/>
    <property type="match status" value="2"/>
</dbReference>
<feature type="chain" id="PRO_5047041737" description="PKD domain-containing protein" evidence="1">
    <location>
        <begin position="26"/>
        <end position="779"/>
    </location>
</feature>
<evidence type="ECO:0000313" key="4">
    <source>
        <dbReference type="Proteomes" id="UP001500751"/>
    </source>
</evidence>
<gene>
    <name evidence="3" type="ORF">GCM10009839_92590</name>
</gene>
<feature type="signal peptide" evidence="1">
    <location>
        <begin position="1"/>
        <end position="25"/>
    </location>
</feature>
<keyword evidence="1" id="KW-0732">Signal</keyword>
<dbReference type="Pfam" id="PF00801">
    <property type="entry name" value="PKD"/>
    <property type="match status" value="1"/>
</dbReference>
<accession>A0ABN2VMH9</accession>
<proteinExistence type="predicted"/>
<dbReference type="Gene3D" id="3.40.50.12090">
    <property type="match status" value="2"/>
</dbReference>
<dbReference type="InterPro" id="IPR007253">
    <property type="entry name" value="Cell_wall-bd_2"/>
</dbReference>
<comment type="caution">
    <text evidence="3">The sequence shown here is derived from an EMBL/GenBank/DDBJ whole genome shotgun (WGS) entry which is preliminary data.</text>
</comment>
<dbReference type="SUPFAM" id="SSF49299">
    <property type="entry name" value="PKD domain"/>
    <property type="match status" value="2"/>
</dbReference>
<dbReference type="InterPro" id="IPR051922">
    <property type="entry name" value="Bact_Sporulation_Assoc"/>
</dbReference>
<dbReference type="PANTHER" id="PTHR30032:SF8">
    <property type="entry name" value="GERMINATION-SPECIFIC N-ACETYLMURAMOYL-L-ALANINE AMIDASE"/>
    <property type="match status" value="1"/>
</dbReference>
<dbReference type="InterPro" id="IPR022409">
    <property type="entry name" value="PKD/Chitinase_dom"/>
</dbReference>
<dbReference type="InterPro" id="IPR013783">
    <property type="entry name" value="Ig-like_fold"/>
</dbReference>
<evidence type="ECO:0000256" key="1">
    <source>
        <dbReference type="SAM" id="SignalP"/>
    </source>
</evidence>
<dbReference type="Pfam" id="PF18911">
    <property type="entry name" value="PKD_4"/>
    <property type="match status" value="1"/>
</dbReference>
<dbReference type="InterPro" id="IPR035986">
    <property type="entry name" value="PKD_dom_sf"/>
</dbReference>
<dbReference type="PANTHER" id="PTHR30032">
    <property type="entry name" value="N-ACETYLMURAMOYL-L-ALANINE AMIDASE-RELATED"/>
    <property type="match status" value="1"/>
</dbReference>
<dbReference type="SMART" id="SM00089">
    <property type="entry name" value="PKD"/>
    <property type="match status" value="2"/>
</dbReference>
<evidence type="ECO:0000313" key="3">
    <source>
        <dbReference type="EMBL" id="GAA2066305.1"/>
    </source>
</evidence>
<evidence type="ECO:0000259" key="2">
    <source>
        <dbReference type="PROSITE" id="PS50093"/>
    </source>
</evidence>
<dbReference type="Proteomes" id="UP001500751">
    <property type="component" value="Unassembled WGS sequence"/>
</dbReference>
<dbReference type="Pfam" id="PF04122">
    <property type="entry name" value="CW_binding_2"/>
    <property type="match status" value="3"/>
</dbReference>
<keyword evidence="4" id="KW-1185">Reference proteome</keyword>
<protein>
    <recommendedName>
        <fullName evidence="2">PKD domain-containing protein</fullName>
    </recommendedName>
</protein>
<reference evidence="4" key="1">
    <citation type="journal article" date="2019" name="Int. J. Syst. Evol. Microbiol.">
        <title>The Global Catalogue of Microorganisms (GCM) 10K type strain sequencing project: providing services to taxonomists for standard genome sequencing and annotation.</title>
        <authorList>
            <consortium name="The Broad Institute Genomics Platform"/>
            <consortium name="The Broad Institute Genome Sequencing Center for Infectious Disease"/>
            <person name="Wu L."/>
            <person name="Ma J."/>
        </authorList>
    </citation>
    <scope>NUCLEOTIDE SEQUENCE [LARGE SCALE GENOMIC DNA]</scope>
    <source>
        <strain evidence="4">JCM 16014</strain>
    </source>
</reference>
<sequence length="779" mass="78119">MPRFRLALAAIAASAITAVASPAVAGVGPVRVSVQVADAAVLSFTPDVVKVAGGYSVGYSGPGCAVACVDPSVPGTASWSLDVQDLTAGTPSVNLKQGSGNSVQAGDPLVFPTPGGADGTWRVTLTFTDGANSWASSTLVDYGAGAAAPGGSTVSVDRSPVPVGEQVTFTASGSHVAAGSSKWQLLVDYGDGNKATIDVSGSAGAATFQHAFAAVPGGVWIATSDGVNQSPWVAVPVSVTTVDPKLSVAPLSGSASPLSPLTVTLDASASTTAAVGGSITKYEFNCGGVTPLVVAPAKATCTYTAAGAYPVSVTVTDSAGAVLATAPQVVNVGAGAPYLPPNLLQFTVAPDVKPLSVVADLSHVVLDPHADPAKAQYTVDWGDGHSQTFTKATLPADGRVSYTYASADTYNVQLTVDDKLGQGDPKSATVRVTVAAPPKGPTVVARVSGSDRYDTGVHVSRQRWADVADTTVPAQLHPDSVVLATGGGFADALAGVPFSVYKNGAMLLTEPNQLTGEVRDEIKRILPADGKHTVYVLGGTAALSPAVANALTGLGYHVQRIFGADRYGTALAIAHAMGDPADTVVARGDDFADALTAGPLAADVFGTGAGANYVPAAILLTDGKVVDANTKDYLHKRFVAAHGLSVIAVGGGAAQALTTVPGFDGTSANRNSGQLSGNDRFATARKVADVFKIADDKAPVGVATGMAFPDALTGGAFMASIGGPLLLTDPQEASSPMIGALAERTGIIDDVFVFGGPNAVAPGVFNSVVATVRGVAKQY</sequence>
<organism evidence="3 4">
    <name type="scientific">Catenulispora yoronensis</name>
    <dbReference type="NCBI Taxonomy" id="450799"/>
    <lineage>
        <taxon>Bacteria</taxon>
        <taxon>Bacillati</taxon>
        <taxon>Actinomycetota</taxon>
        <taxon>Actinomycetes</taxon>
        <taxon>Catenulisporales</taxon>
        <taxon>Catenulisporaceae</taxon>
        <taxon>Catenulispora</taxon>
    </lineage>
</organism>
<name>A0ABN2VMH9_9ACTN</name>
<dbReference type="EMBL" id="BAAAQN010000109">
    <property type="protein sequence ID" value="GAA2066305.1"/>
    <property type="molecule type" value="Genomic_DNA"/>
</dbReference>